<dbReference type="RefSeq" id="WP_147328955.1">
    <property type="nucleotide sequence ID" value="NZ_CP144375.1"/>
</dbReference>
<dbReference type="SUPFAM" id="SSF46689">
    <property type="entry name" value="Homeodomain-like"/>
    <property type="match status" value="1"/>
</dbReference>
<dbReference type="InterPro" id="IPR051448">
    <property type="entry name" value="CdaR-like_regulators"/>
</dbReference>
<organism evidence="2 3">
    <name type="scientific">Kutzneria buriramensis</name>
    <dbReference type="NCBI Taxonomy" id="1045776"/>
    <lineage>
        <taxon>Bacteria</taxon>
        <taxon>Bacillati</taxon>
        <taxon>Actinomycetota</taxon>
        <taxon>Actinomycetes</taxon>
        <taxon>Pseudonocardiales</taxon>
        <taxon>Pseudonocardiaceae</taxon>
        <taxon>Kutzneria</taxon>
    </lineage>
</organism>
<accession>A0A3E0GW51</accession>
<dbReference type="AlphaFoldDB" id="A0A3E0GW51"/>
<proteinExistence type="predicted"/>
<evidence type="ECO:0000313" key="3">
    <source>
        <dbReference type="Proteomes" id="UP000256269"/>
    </source>
</evidence>
<comment type="caution">
    <text evidence="2">The sequence shown here is derived from an EMBL/GenBank/DDBJ whole genome shotgun (WGS) entry which is preliminary data.</text>
</comment>
<gene>
    <name evidence="2" type="ORF">BCF44_1268</name>
</gene>
<evidence type="ECO:0000259" key="1">
    <source>
        <dbReference type="Pfam" id="PF13556"/>
    </source>
</evidence>
<dbReference type="Proteomes" id="UP000256269">
    <property type="component" value="Unassembled WGS sequence"/>
</dbReference>
<dbReference type="EMBL" id="QUNO01000026">
    <property type="protein sequence ID" value="REH28566.1"/>
    <property type="molecule type" value="Genomic_DNA"/>
</dbReference>
<dbReference type="Pfam" id="PF13556">
    <property type="entry name" value="HTH_30"/>
    <property type="match status" value="1"/>
</dbReference>
<dbReference type="PANTHER" id="PTHR33744:SF7">
    <property type="entry name" value="PUCR FAMILY TRANSCRIPTIONAL REGULATOR"/>
    <property type="match status" value="1"/>
</dbReference>
<name>A0A3E0GW51_9PSEU</name>
<keyword evidence="3" id="KW-1185">Reference proteome</keyword>
<evidence type="ECO:0000313" key="2">
    <source>
        <dbReference type="EMBL" id="REH28566.1"/>
    </source>
</evidence>
<dbReference type="Gene3D" id="1.10.10.2840">
    <property type="entry name" value="PucR C-terminal helix-turn-helix domain"/>
    <property type="match status" value="1"/>
</dbReference>
<dbReference type="InterPro" id="IPR009057">
    <property type="entry name" value="Homeodomain-like_sf"/>
</dbReference>
<dbReference type="PANTHER" id="PTHR33744">
    <property type="entry name" value="CARBOHYDRATE DIACID REGULATOR"/>
    <property type="match status" value="1"/>
</dbReference>
<feature type="domain" description="PucR C-terminal helix-turn-helix" evidence="1">
    <location>
        <begin position="300"/>
        <end position="356"/>
    </location>
</feature>
<dbReference type="InterPro" id="IPR025736">
    <property type="entry name" value="PucR_C-HTH_dom"/>
</dbReference>
<dbReference type="InterPro" id="IPR042070">
    <property type="entry name" value="PucR_C-HTH_sf"/>
</dbReference>
<dbReference type="OrthoDB" id="3696674at2"/>
<protein>
    <submittedName>
        <fullName evidence="2">PucR-like helix-turn-helix protein</fullName>
    </submittedName>
</protein>
<reference evidence="2 3" key="1">
    <citation type="submission" date="2018-08" db="EMBL/GenBank/DDBJ databases">
        <title>Genomic Encyclopedia of Archaeal and Bacterial Type Strains, Phase II (KMG-II): from individual species to whole genera.</title>
        <authorList>
            <person name="Goeker M."/>
        </authorList>
    </citation>
    <scope>NUCLEOTIDE SEQUENCE [LARGE SCALE GENOMIC DNA]</scope>
    <source>
        <strain evidence="2 3">DSM 45791</strain>
    </source>
</reference>
<sequence length="374" mass="39666">MTAPGSVHADQHRISIWSHVVKEFGGLTEEQHRKARETVKVAIAVYCSQVDSGASAEWDPSDEAALRTLGLSWALRRWPLDPLLDLLDKVEEQAAATLTRAVHGKPELIARRLRSLTETGNRLTRELLLGYQEARGARATKLHPTAVELLHGRPAPAATGAIALAYAVLAYRTTAPTGHTVDSHPVGPLSDDVLSALCPAGGYLLVPATDGVSAMRHCAELHKQLPSPSWAGVCWAPTEQLPQARAEAVDVVASALAFGRAPGCYRLSDVLVEYAVLAQPAVVSPTVSIIEPVANSPQMLATLQALLAADGNRTKAAADLEIHRSTLDYRLQRIEDVTGQDPTSTRGLQVLGTALTAREAAVDVAPASATDSAG</sequence>